<dbReference type="SFLD" id="SFLDG01018">
    <property type="entry name" value="Squalene/Phytoene_Synthase_Lik"/>
    <property type="match status" value="1"/>
</dbReference>
<name>D5RU44_9PROT</name>
<dbReference type="PANTHER" id="PTHR31480">
    <property type="entry name" value="BIFUNCTIONAL LYCOPENE CYCLASE/PHYTOENE SYNTHASE"/>
    <property type="match status" value="1"/>
</dbReference>
<reference evidence="1 2" key="1">
    <citation type="submission" date="2010-04" db="EMBL/GenBank/DDBJ databases">
        <authorList>
            <person name="Qin X."/>
            <person name="Bachman B."/>
            <person name="Battles P."/>
            <person name="Bell A."/>
            <person name="Bess C."/>
            <person name="Bickham C."/>
            <person name="Chaboub L."/>
            <person name="Chen D."/>
            <person name="Coyle M."/>
            <person name="Deiros D.R."/>
            <person name="Dinh H."/>
            <person name="Forbes L."/>
            <person name="Fowler G."/>
            <person name="Francisco L."/>
            <person name="Fu Q."/>
            <person name="Gubbala S."/>
            <person name="Hale W."/>
            <person name="Han Y."/>
            <person name="Hemphill L."/>
            <person name="Highlander S.K."/>
            <person name="Hirani K."/>
            <person name="Hogues M."/>
            <person name="Jackson L."/>
            <person name="Jakkamsetti A."/>
            <person name="Javaid M."/>
            <person name="Jiang H."/>
            <person name="Korchina V."/>
            <person name="Kovar C."/>
            <person name="Lara F."/>
            <person name="Lee S."/>
            <person name="Mata R."/>
            <person name="Mathew T."/>
            <person name="Moen C."/>
            <person name="Morales K."/>
            <person name="Munidasa M."/>
            <person name="Nazareth L."/>
            <person name="Ngo R."/>
            <person name="Nguyen L."/>
            <person name="Okwuonu G."/>
            <person name="Ongeri F."/>
            <person name="Patil S."/>
            <person name="Petrosino J."/>
            <person name="Pham C."/>
            <person name="Pham P."/>
            <person name="Pu L.-L."/>
            <person name="Puazo M."/>
            <person name="Raj R."/>
            <person name="Reid J."/>
            <person name="Rouhana J."/>
            <person name="Saada N."/>
            <person name="Shang Y."/>
            <person name="Simmons D."/>
            <person name="Thornton R."/>
            <person name="Warren J."/>
            <person name="Weissenberger G."/>
            <person name="Zhang J."/>
            <person name="Zhang L."/>
            <person name="Zhou C."/>
            <person name="Zhu D."/>
            <person name="Muzny D."/>
            <person name="Worley K."/>
            <person name="Gibbs R."/>
        </authorList>
    </citation>
    <scope>NUCLEOTIDE SEQUENCE [LARGE SCALE GENOMIC DNA]</scope>
    <source>
        <strain evidence="1 2">ATCC 49957</strain>
    </source>
</reference>
<dbReference type="SFLD" id="SFLDS00005">
    <property type="entry name" value="Isoprenoid_Synthase_Type_I"/>
    <property type="match status" value="1"/>
</dbReference>
<sequence length="230" mass="25068">LGGAAAPAAIAPTRGPTTENFPVASLLIARPLRRRILSFYHFVRLADDIADHPELPPAVRLARLAALEAALDDPATAQPEARALQQAGDGLAEARTMLSAFRQDAELSRLPDWASLEDYCRRSAVPVGRLLLRLHGEVDAEAQASADALCIALQILNHLQDMGEDLRRLDRLYVPQDWLAAAGGETRFLADPEARAPVLETALDRVEALLDRAAWLPRRVQSRRLGLEAA</sequence>
<dbReference type="AlphaFoldDB" id="D5RU44"/>
<gene>
    <name evidence="1" type="ORF">HMPREF0731_4606</name>
</gene>
<dbReference type="SUPFAM" id="SSF48576">
    <property type="entry name" value="Terpenoid synthases"/>
    <property type="match status" value="1"/>
</dbReference>
<evidence type="ECO:0000313" key="1">
    <source>
        <dbReference type="EMBL" id="EFH09175.1"/>
    </source>
</evidence>
<proteinExistence type="predicted"/>
<dbReference type="Pfam" id="PF00494">
    <property type="entry name" value="SQS_PSY"/>
    <property type="match status" value="1"/>
</dbReference>
<accession>D5RU44</accession>
<feature type="non-terminal residue" evidence="1">
    <location>
        <position position="1"/>
    </location>
</feature>
<dbReference type="InterPro" id="IPR008949">
    <property type="entry name" value="Isoprenoid_synthase_dom_sf"/>
</dbReference>
<protein>
    <submittedName>
        <fullName evidence="1">Putative squalene synthase HpnC</fullName>
    </submittedName>
</protein>
<dbReference type="Proteomes" id="UP000005324">
    <property type="component" value="Unassembled WGS sequence"/>
</dbReference>
<dbReference type="InterPro" id="IPR002060">
    <property type="entry name" value="Squ/phyt_synthse"/>
</dbReference>
<comment type="caution">
    <text evidence="1">The sequence shown here is derived from an EMBL/GenBank/DDBJ whole genome shotgun (WGS) entry which is preliminary data.</text>
</comment>
<dbReference type="GO" id="GO:0016765">
    <property type="term" value="F:transferase activity, transferring alkyl or aryl (other than methyl) groups"/>
    <property type="evidence" value="ECO:0007669"/>
    <property type="project" value="UniProtKB-ARBA"/>
</dbReference>
<organism evidence="1 2">
    <name type="scientific">Pseudoroseomonas cervicalis ATCC 49957</name>
    <dbReference type="NCBI Taxonomy" id="525371"/>
    <lineage>
        <taxon>Bacteria</taxon>
        <taxon>Pseudomonadati</taxon>
        <taxon>Pseudomonadota</taxon>
        <taxon>Alphaproteobacteria</taxon>
        <taxon>Acetobacterales</taxon>
        <taxon>Roseomonadaceae</taxon>
        <taxon>Roseomonas</taxon>
    </lineage>
</organism>
<keyword evidence="2" id="KW-1185">Reference proteome</keyword>
<dbReference type="OrthoDB" id="9807580at2"/>
<dbReference type="EMBL" id="ADVL01000921">
    <property type="protein sequence ID" value="EFH09175.1"/>
    <property type="molecule type" value="Genomic_DNA"/>
</dbReference>
<evidence type="ECO:0000313" key="2">
    <source>
        <dbReference type="Proteomes" id="UP000005324"/>
    </source>
</evidence>
<dbReference type="Gene3D" id="1.10.600.10">
    <property type="entry name" value="Farnesyl Diphosphate Synthase"/>
    <property type="match status" value="1"/>
</dbReference>
<feature type="non-terminal residue" evidence="1">
    <location>
        <position position="230"/>
    </location>
</feature>
<dbReference type="RefSeq" id="WP_007006569.1">
    <property type="nucleotide sequence ID" value="NZ_GG771179.1"/>
</dbReference>